<protein>
    <submittedName>
        <fullName evidence="6">POP1 domain-containing protein</fullName>
    </submittedName>
</protein>
<reference evidence="6" key="1">
    <citation type="submission" date="2016-06" db="UniProtKB">
        <authorList>
            <consortium name="WormBaseParasite"/>
        </authorList>
    </citation>
    <scope>IDENTIFICATION</scope>
</reference>
<name>A0A183SGZ4_SCHSO</name>
<proteinExistence type="predicted"/>
<dbReference type="PANTHER" id="PTHR22731:SF3">
    <property type="entry name" value="RIBONUCLEASES P_MRP PROTEIN SUBUNIT POP1"/>
    <property type="match status" value="1"/>
</dbReference>
<evidence type="ECO:0000313" key="5">
    <source>
        <dbReference type="Proteomes" id="UP000275846"/>
    </source>
</evidence>
<dbReference type="InterPro" id="IPR009723">
    <property type="entry name" value="Pop1_N"/>
</dbReference>
<evidence type="ECO:0000313" key="6">
    <source>
        <dbReference type="WBParaSite" id="SSLN_0000359501-mRNA-1"/>
    </source>
</evidence>
<dbReference type="Proteomes" id="UP000275846">
    <property type="component" value="Unassembled WGS sequence"/>
</dbReference>
<dbReference type="Pfam" id="PF22770">
    <property type="entry name" value="POP1_C"/>
    <property type="match status" value="1"/>
</dbReference>
<evidence type="ECO:0000256" key="1">
    <source>
        <dbReference type="SAM" id="MobiDB-lite"/>
    </source>
</evidence>
<evidence type="ECO:0000259" key="3">
    <source>
        <dbReference type="Pfam" id="PF22770"/>
    </source>
</evidence>
<dbReference type="GO" id="GO:0001682">
    <property type="term" value="P:tRNA 5'-leader removal"/>
    <property type="evidence" value="ECO:0007669"/>
    <property type="project" value="InterPro"/>
</dbReference>
<feature type="region of interest" description="Disordered" evidence="1">
    <location>
        <begin position="523"/>
        <end position="546"/>
    </location>
</feature>
<dbReference type="AlphaFoldDB" id="A0A183SGZ4"/>
<reference evidence="4 5" key="2">
    <citation type="submission" date="2018-11" db="EMBL/GenBank/DDBJ databases">
        <authorList>
            <consortium name="Pathogen Informatics"/>
        </authorList>
    </citation>
    <scope>NUCLEOTIDE SEQUENCE [LARGE SCALE GENOMIC DNA]</scope>
    <source>
        <strain evidence="4 5">NST_G2</strain>
    </source>
</reference>
<feature type="compositionally biased region" description="Polar residues" evidence="1">
    <location>
        <begin position="524"/>
        <end position="546"/>
    </location>
</feature>
<gene>
    <name evidence="4" type="ORF">SSLN_LOCUS3492</name>
</gene>
<feature type="domain" description="Pop1 N-terminal" evidence="2">
    <location>
        <begin position="31"/>
        <end position="128"/>
    </location>
</feature>
<evidence type="ECO:0000259" key="2">
    <source>
        <dbReference type="Pfam" id="PF06978"/>
    </source>
</evidence>
<dbReference type="GO" id="GO:0000172">
    <property type="term" value="C:ribonuclease MRP complex"/>
    <property type="evidence" value="ECO:0007669"/>
    <property type="project" value="InterPro"/>
</dbReference>
<feature type="domain" description="Pop1 N-terminal" evidence="2">
    <location>
        <begin position="153"/>
        <end position="213"/>
    </location>
</feature>
<dbReference type="EMBL" id="UYSU01032554">
    <property type="protein sequence ID" value="VDL89877.1"/>
    <property type="molecule type" value="Genomic_DNA"/>
</dbReference>
<dbReference type="PANTHER" id="PTHR22731">
    <property type="entry name" value="RIBONUCLEASES P/MRP PROTEIN SUBUNIT POP1"/>
    <property type="match status" value="1"/>
</dbReference>
<dbReference type="WBParaSite" id="SSLN_0000359501-mRNA-1">
    <property type="protein sequence ID" value="SSLN_0000359501-mRNA-1"/>
    <property type="gene ID" value="SSLN_0000359501"/>
</dbReference>
<organism evidence="6">
    <name type="scientific">Schistocephalus solidus</name>
    <name type="common">Tapeworm</name>
    <dbReference type="NCBI Taxonomy" id="70667"/>
    <lineage>
        <taxon>Eukaryota</taxon>
        <taxon>Metazoa</taxon>
        <taxon>Spiralia</taxon>
        <taxon>Lophotrochozoa</taxon>
        <taxon>Platyhelminthes</taxon>
        <taxon>Cestoda</taxon>
        <taxon>Eucestoda</taxon>
        <taxon>Diphyllobothriidea</taxon>
        <taxon>Diphyllobothriidae</taxon>
        <taxon>Schistocephalus</taxon>
    </lineage>
</organism>
<dbReference type="STRING" id="70667.A0A183SGZ4"/>
<dbReference type="Pfam" id="PF06978">
    <property type="entry name" value="POP1_N"/>
    <property type="match status" value="2"/>
</dbReference>
<evidence type="ECO:0000313" key="4">
    <source>
        <dbReference type="EMBL" id="VDL89877.1"/>
    </source>
</evidence>
<dbReference type="OrthoDB" id="442863at2759"/>
<dbReference type="InterPro" id="IPR039182">
    <property type="entry name" value="Pop1"/>
</dbReference>
<dbReference type="InterPro" id="IPR055079">
    <property type="entry name" value="POP1_C"/>
</dbReference>
<keyword evidence="5" id="KW-1185">Reference proteome</keyword>
<accession>A0A183SGZ4</accession>
<feature type="domain" description="POP1 C-terminal" evidence="3">
    <location>
        <begin position="782"/>
        <end position="853"/>
    </location>
</feature>
<sequence>MSDQDSGPGRVTAESFVAGMPANNIDVIRLVTARAAELAACEASLGIITARAVTQLQRLPVRLRRRAASHHPRRLPRRLHRTQVAQELLKQAKRVVATAAAGDGGKAVTKDGVKRPSRRYRRHRQRLEALAVRRCRLPASFTSSFNPSERPDEKVNWIPTHLWHAKRFHFIENWGWRIPYAPTDKVFKVCQKAALSRCILFDHGYLNCFQLAGTISLLKRCLSAVTLPFHVSAVHTDLRVPTYPDGFSETVNLFCLEPASETAYRTTSSHQLPNITRPILGPVRMLWGPGQKSENAQSRVWIWLHPCMAADAWRVLTSLDFVVSSSVQQTNGTSSNPPPVAITLSDCTGHLCRMHLLGPFSHQILADILYPPGLLTSPPPSQSSERLGDWALWNRLKEYAQGSLFPTGSAVGLVCGNFLKNRPRLKLHNRNWLVSLPTDDAPSRAYKSVALSSTQFANLQSQSAAFYCRLAQIFDSQSVCQLPDDEIPILLVQNATPSLLSSKPLCVGWDVILPRQISRRPSRVLSTDATQTTSSGHGETEDWQTPVTSSARDLVVACVYRGTRVGGVRDQLRWASLSTEAGGRLDAFPYLLWPDTPAGRLVAEGVHLKGNTKRRSRTRFRAVVPTATEWKKLTGVSVTCGGDPVPPADDNGFFVLRDKAMLVLVLKRLLEGDPRACLTVDHLSRYHPQLPKALFLIDKLDYLCLQRILWLRFVNRASNVELDGQSGTAADVAVAVKLEVLGRGLPEPRSVLYAPRSKKDVEEARAGNLTLTKTGSPDGDFPVLGYVDEGAYSFTHGLGIGLGFLGLAAVVALNSAPATSSHSFREPLRDRFKVILFKNAHSSLLQCAKLSLVI</sequence>
<dbReference type="GO" id="GO:0005655">
    <property type="term" value="C:nucleolar ribonuclease P complex"/>
    <property type="evidence" value="ECO:0007669"/>
    <property type="project" value="InterPro"/>
</dbReference>